<dbReference type="PANTHER" id="PTHR24422">
    <property type="entry name" value="CHEMOTAXIS PROTEIN METHYLTRANSFERASE"/>
    <property type="match status" value="1"/>
</dbReference>
<evidence type="ECO:0000313" key="7">
    <source>
        <dbReference type="Proteomes" id="UP000183994"/>
    </source>
</evidence>
<dbReference type="GO" id="GO:0032259">
    <property type="term" value="P:methylation"/>
    <property type="evidence" value="ECO:0007669"/>
    <property type="project" value="UniProtKB-KW"/>
</dbReference>
<feature type="compositionally biased region" description="Low complexity" evidence="4">
    <location>
        <begin position="307"/>
        <end position="318"/>
    </location>
</feature>
<dbReference type="InterPro" id="IPR019734">
    <property type="entry name" value="TPR_rpt"/>
</dbReference>
<dbReference type="EMBL" id="FQZU01000021">
    <property type="protein sequence ID" value="SHK26158.1"/>
    <property type="molecule type" value="Genomic_DNA"/>
</dbReference>
<dbReference type="PANTHER" id="PTHR24422:SF19">
    <property type="entry name" value="CHEMOTAXIS PROTEIN METHYLTRANSFERASE"/>
    <property type="match status" value="1"/>
</dbReference>
<evidence type="ECO:0000256" key="4">
    <source>
        <dbReference type="SAM" id="MobiDB-lite"/>
    </source>
</evidence>
<dbReference type="PROSITE" id="PS50123">
    <property type="entry name" value="CHER"/>
    <property type="match status" value="1"/>
</dbReference>
<dbReference type="SUPFAM" id="SSF53335">
    <property type="entry name" value="S-adenosyl-L-methionine-dependent methyltransferases"/>
    <property type="match status" value="1"/>
</dbReference>
<feature type="compositionally biased region" description="Basic and acidic residues" evidence="4">
    <location>
        <begin position="296"/>
        <end position="306"/>
    </location>
</feature>
<dbReference type="SMART" id="SM00028">
    <property type="entry name" value="TPR"/>
    <property type="match status" value="4"/>
</dbReference>
<proteinExistence type="predicted"/>
<dbReference type="InterPro" id="IPR000780">
    <property type="entry name" value="CheR_MeTrfase"/>
</dbReference>
<dbReference type="Gene3D" id="3.40.50.150">
    <property type="entry name" value="Vaccinia Virus protein VP39"/>
    <property type="match status" value="1"/>
</dbReference>
<dbReference type="InterPro" id="IPR011717">
    <property type="entry name" value="TPR-4"/>
</dbReference>
<dbReference type="GO" id="GO:0008757">
    <property type="term" value="F:S-adenosylmethionine-dependent methyltransferase activity"/>
    <property type="evidence" value="ECO:0007669"/>
    <property type="project" value="InterPro"/>
</dbReference>
<feature type="domain" description="CheR-type methyltransferase" evidence="5">
    <location>
        <begin position="1"/>
        <end position="283"/>
    </location>
</feature>
<dbReference type="InterPro" id="IPR029063">
    <property type="entry name" value="SAM-dependent_MTases_sf"/>
</dbReference>
<dbReference type="GO" id="GO:0042802">
    <property type="term" value="F:identical protein binding"/>
    <property type="evidence" value="ECO:0007669"/>
    <property type="project" value="InterPro"/>
</dbReference>
<sequence length="514" mass="57770">MAQNIEKNLFARLSELIQNKIGLFFPPERWHDLERGVRAAALELGFEDTTSCIQGLLGSPVTKVQLDTLVAHLTVGETFFLRDESHFNALQHQILPDIFEKCAKKGKQPRFWSAACCTGEEPYTMAMVVDRMKPYWTAKDFSILATDINSRFLEKARKGIYTNWSLRNAPNWMVEKYFTVHGNNRFEVEKSLKKAIRFTNLNLVDPVYPSAVTHTEEVNVVFCRNVLMYFNQKLRDTVIERIAWALADNGWFFVGPSEAAFVEHPNLAHIRYPGAIIFQKQAAKNRVQGADLVDAKAESAPEKKETPLPTFPARTPLTRRPPRAERTAPPRPEAGRAKKMEPLDADRMLDKALELVERGNYDDAVNCLLEIISTADAKAGMRPDSRAMALLARTYANMGKLEEARRWGGKAVDADKLNPGHRYLLATVYAELGDSEKAADLLQASLFLDSRFILAHFTLGNTVKKQGKANEARRHFKNALSLLLDLDSDAVIPHSGGMTAGRLTEIVRSMILGD</sequence>
<evidence type="ECO:0000256" key="3">
    <source>
        <dbReference type="ARBA" id="ARBA00022691"/>
    </source>
</evidence>
<dbReference type="Pfam" id="PF13432">
    <property type="entry name" value="TPR_16"/>
    <property type="match status" value="1"/>
</dbReference>
<dbReference type="OrthoDB" id="9786165at2"/>
<keyword evidence="2 6" id="KW-0808">Transferase</keyword>
<dbReference type="AlphaFoldDB" id="A0A1M6R1C7"/>
<dbReference type="Gene3D" id="1.25.40.10">
    <property type="entry name" value="Tetratricopeptide repeat domain"/>
    <property type="match status" value="1"/>
</dbReference>
<evidence type="ECO:0000256" key="1">
    <source>
        <dbReference type="ARBA" id="ARBA00022603"/>
    </source>
</evidence>
<evidence type="ECO:0000256" key="2">
    <source>
        <dbReference type="ARBA" id="ARBA00022679"/>
    </source>
</evidence>
<feature type="compositionally biased region" description="Basic and acidic residues" evidence="4">
    <location>
        <begin position="322"/>
        <end position="337"/>
    </location>
</feature>
<dbReference type="InterPro" id="IPR050903">
    <property type="entry name" value="Bact_Chemotaxis_MeTrfase"/>
</dbReference>
<dbReference type="STRING" id="1121393.SAMN02745216_03163"/>
<dbReference type="Pfam" id="PF01739">
    <property type="entry name" value="CheR"/>
    <property type="match status" value="1"/>
</dbReference>
<reference evidence="7" key="1">
    <citation type="submission" date="2016-11" db="EMBL/GenBank/DDBJ databases">
        <authorList>
            <person name="Varghese N."/>
            <person name="Submissions S."/>
        </authorList>
    </citation>
    <scope>NUCLEOTIDE SEQUENCE [LARGE SCALE GENOMIC DNA]</scope>
    <source>
        <strain evidence="7">DSM 16219</strain>
    </source>
</reference>
<accession>A0A1M6R1C7</accession>
<dbReference type="InterPro" id="IPR022642">
    <property type="entry name" value="CheR_C"/>
</dbReference>
<dbReference type="InterPro" id="IPR011990">
    <property type="entry name" value="TPR-like_helical_dom_sf"/>
</dbReference>
<dbReference type="Proteomes" id="UP000183994">
    <property type="component" value="Unassembled WGS sequence"/>
</dbReference>
<dbReference type="SUPFAM" id="SSF48452">
    <property type="entry name" value="TPR-like"/>
    <property type="match status" value="1"/>
</dbReference>
<evidence type="ECO:0000259" key="5">
    <source>
        <dbReference type="PROSITE" id="PS50123"/>
    </source>
</evidence>
<dbReference type="PRINTS" id="PR00996">
    <property type="entry name" value="CHERMTFRASE"/>
</dbReference>
<gene>
    <name evidence="6" type="ORF">SAMN02745216_03163</name>
</gene>
<name>A0A1M6R1C7_9BACT</name>
<keyword evidence="7" id="KW-1185">Reference proteome</keyword>
<dbReference type="Pfam" id="PF07721">
    <property type="entry name" value="TPR_4"/>
    <property type="match status" value="1"/>
</dbReference>
<organism evidence="6 7">
    <name type="scientific">Desulfatibacillum alkenivorans DSM 16219</name>
    <dbReference type="NCBI Taxonomy" id="1121393"/>
    <lineage>
        <taxon>Bacteria</taxon>
        <taxon>Pseudomonadati</taxon>
        <taxon>Thermodesulfobacteriota</taxon>
        <taxon>Desulfobacteria</taxon>
        <taxon>Desulfobacterales</taxon>
        <taxon>Desulfatibacillaceae</taxon>
        <taxon>Desulfatibacillum</taxon>
    </lineage>
</organism>
<keyword evidence="3" id="KW-0949">S-adenosyl-L-methionine</keyword>
<protein>
    <submittedName>
        <fullName evidence="6">MCP methyltransferase, CheR-type</fullName>
    </submittedName>
</protein>
<keyword evidence="1 6" id="KW-0489">Methyltransferase</keyword>
<feature type="region of interest" description="Disordered" evidence="4">
    <location>
        <begin position="296"/>
        <end position="337"/>
    </location>
</feature>
<evidence type="ECO:0000313" key="6">
    <source>
        <dbReference type="EMBL" id="SHK26158.1"/>
    </source>
</evidence>
<dbReference type="SMART" id="SM00138">
    <property type="entry name" value="MeTrc"/>
    <property type="match status" value="1"/>
</dbReference>